<dbReference type="EMBL" id="BJYU01000001">
    <property type="protein sequence ID" value="GEO12480.1"/>
    <property type="molecule type" value="Genomic_DNA"/>
</dbReference>
<dbReference type="GO" id="GO:0006596">
    <property type="term" value="P:polyamine biosynthetic process"/>
    <property type="evidence" value="ECO:0007669"/>
    <property type="project" value="UniProtKB-KW"/>
</dbReference>
<feature type="transmembrane region" description="Helical" evidence="2">
    <location>
        <begin position="124"/>
        <end position="146"/>
    </location>
</feature>
<dbReference type="NCBIfam" id="NF037959">
    <property type="entry name" value="MFS_SpdSyn"/>
    <property type="match status" value="1"/>
</dbReference>
<evidence type="ECO:0000313" key="4">
    <source>
        <dbReference type="Proteomes" id="UP000321085"/>
    </source>
</evidence>
<dbReference type="CDD" id="cd02440">
    <property type="entry name" value="AdoMet_MTases"/>
    <property type="match status" value="1"/>
</dbReference>
<evidence type="ECO:0000256" key="1">
    <source>
        <dbReference type="ARBA" id="ARBA00023115"/>
    </source>
</evidence>
<keyword evidence="1" id="KW-0620">Polyamine biosynthesis</keyword>
<keyword evidence="4" id="KW-1185">Reference proteome</keyword>
<sequence>MVQFNLWARRLVGWNFARTSSEELDLHSQPTHYRTSSWAKGMWTHISSSRLLLGAIAIEGYAVLAVELLAIRQLTPYVGNATDVVAIVIAAVLLPLALGYEAGGRANFTPGDETGVRRQLTQNLLIASFILSLGLSHPFLAALFQLLDGIGLTHRLIQAAAHTSLFLVYPVYLLGQTIPLVAFCSTGASLPRSTGLMLFVSTLGSFLGSVVSTLVFMTFLGVHITVALTLGLLVLLAALIGWSMENRIRVVLTASALGIYIVAINSPAAVRAYGIVSNNLYSEVRVVANPVEDSRLLVINNSPSSKIAADPEHRFAYIKFIEKEVLTKLDSGRPNHILVIGAGGFTVGLEDRSHSYTYVDIDPALRDVSEEHFLRQPLTPNKSFIPESARAFLRRNAQTYDVVVLDAFTNRISLPPDLITHEAFAAVRQAVAPGGQVIMNIITSPTFADRFSRSIDATIRSVFPFVTRQILPQTQTGPVASILYLANRIETPSYGLYTDDRNRSFLDH</sequence>
<gene>
    <name evidence="3" type="ORF">MAE02_01760</name>
</gene>
<keyword evidence="2" id="KW-0812">Transmembrane</keyword>
<comment type="caution">
    <text evidence="3">The sequence shown here is derived from an EMBL/GenBank/DDBJ whole genome shotgun (WGS) entry which is preliminary data.</text>
</comment>
<name>A0A512BKK9_9HYPH</name>
<keyword evidence="2" id="KW-0472">Membrane</keyword>
<dbReference type="PANTHER" id="PTHR43317">
    <property type="entry name" value="THERMOSPERMINE SYNTHASE ACAULIS5"/>
    <property type="match status" value="1"/>
</dbReference>
<dbReference type="InterPro" id="IPR029063">
    <property type="entry name" value="SAM-dependent_MTases_sf"/>
</dbReference>
<evidence type="ECO:0000256" key="2">
    <source>
        <dbReference type="SAM" id="Phobius"/>
    </source>
</evidence>
<dbReference type="Gene3D" id="3.40.50.150">
    <property type="entry name" value="Vaccinia Virus protein VP39"/>
    <property type="match status" value="1"/>
</dbReference>
<feature type="transmembrane region" description="Helical" evidence="2">
    <location>
        <begin position="166"/>
        <end position="184"/>
    </location>
</feature>
<dbReference type="AlphaFoldDB" id="A0A512BKK9"/>
<reference evidence="3 4" key="1">
    <citation type="submission" date="2019-07" db="EMBL/GenBank/DDBJ databases">
        <title>Whole genome shotgun sequence of Microvirga aerophila NBRC 106136.</title>
        <authorList>
            <person name="Hosoyama A."/>
            <person name="Uohara A."/>
            <person name="Ohji S."/>
            <person name="Ichikawa N."/>
        </authorList>
    </citation>
    <scope>NUCLEOTIDE SEQUENCE [LARGE SCALE GENOMIC DNA]</scope>
    <source>
        <strain evidence="3 4">NBRC 106136</strain>
    </source>
</reference>
<evidence type="ECO:0000313" key="3">
    <source>
        <dbReference type="EMBL" id="GEO12480.1"/>
    </source>
</evidence>
<keyword evidence="2" id="KW-1133">Transmembrane helix</keyword>
<feature type="transmembrane region" description="Helical" evidence="2">
    <location>
        <begin position="222"/>
        <end position="243"/>
    </location>
</feature>
<evidence type="ECO:0008006" key="5">
    <source>
        <dbReference type="Google" id="ProtNLM"/>
    </source>
</evidence>
<dbReference type="PANTHER" id="PTHR43317:SF1">
    <property type="entry name" value="THERMOSPERMINE SYNTHASE ACAULIS5"/>
    <property type="match status" value="1"/>
</dbReference>
<organism evidence="3 4">
    <name type="scientific">Microvirga aerophila</name>
    <dbReference type="NCBI Taxonomy" id="670291"/>
    <lineage>
        <taxon>Bacteria</taxon>
        <taxon>Pseudomonadati</taxon>
        <taxon>Pseudomonadota</taxon>
        <taxon>Alphaproteobacteria</taxon>
        <taxon>Hyphomicrobiales</taxon>
        <taxon>Methylobacteriaceae</taxon>
        <taxon>Microvirga</taxon>
    </lineage>
</organism>
<proteinExistence type="predicted"/>
<feature type="transmembrane region" description="Helical" evidence="2">
    <location>
        <begin position="196"/>
        <end position="216"/>
    </location>
</feature>
<dbReference type="SUPFAM" id="SSF53335">
    <property type="entry name" value="S-adenosyl-L-methionine-dependent methyltransferases"/>
    <property type="match status" value="1"/>
</dbReference>
<dbReference type="Proteomes" id="UP000321085">
    <property type="component" value="Unassembled WGS sequence"/>
</dbReference>
<feature type="transmembrane region" description="Helical" evidence="2">
    <location>
        <begin position="250"/>
        <end position="270"/>
    </location>
</feature>
<feature type="transmembrane region" description="Helical" evidence="2">
    <location>
        <begin position="51"/>
        <end position="72"/>
    </location>
</feature>
<dbReference type="Pfam" id="PF01564">
    <property type="entry name" value="Spermine_synth"/>
    <property type="match status" value="1"/>
</dbReference>
<protein>
    <recommendedName>
        <fullName evidence="5">PABS domain-containing protein</fullName>
    </recommendedName>
</protein>
<accession>A0A512BKK9</accession>
<feature type="transmembrane region" description="Helical" evidence="2">
    <location>
        <begin position="84"/>
        <end position="103"/>
    </location>
</feature>